<proteinExistence type="predicted"/>
<evidence type="ECO:0000313" key="1">
    <source>
        <dbReference type="EMBL" id="SKA60029.1"/>
    </source>
</evidence>
<name>A0A1T4V4W5_9GAMM</name>
<keyword evidence="2" id="KW-1185">Reference proteome</keyword>
<accession>A0A1T4V4W5</accession>
<gene>
    <name evidence="1" type="ORF">SAMN02745213_00791</name>
</gene>
<dbReference type="Proteomes" id="UP000242432">
    <property type="component" value="Unassembled WGS sequence"/>
</dbReference>
<evidence type="ECO:0000313" key="2">
    <source>
        <dbReference type="Proteomes" id="UP000242432"/>
    </source>
</evidence>
<organism evidence="1 2">
    <name type="scientific">Succinivibrio dextrinosolvens DSM 3072</name>
    <dbReference type="NCBI Taxonomy" id="1123324"/>
    <lineage>
        <taxon>Bacteria</taxon>
        <taxon>Pseudomonadati</taxon>
        <taxon>Pseudomonadota</taxon>
        <taxon>Gammaproteobacteria</taxon>
        <taxon>Aeromonadales</taxon>
        <taxon>Succinivibrionaceae</taxon>
        <taxon>Succinivibrio</taxon>
    </lineage>
</organism>
<dbReference type="AlphaFoldDB" id="A0A1T4V4W5"/>
<protein>
    <recommendedName>
        <fullName evidence="3">YolD-like protein</fullName>
    </recommendedName>
</protein>
<reference evidence="2" key="1">
    <citation type="submission" date="2017-02" db="EMBL/GenBank/DDBJ databases">
        <authorList>
            <person name="Varghese N."/>
            <person name="Submissions S."/>
        </authorList>
    </citation>
    <scope>NUCLEOTIDE SEQUENCE [LARGE SCALE GENOMIC DNA]</scope>
    <source>
        <strain evidence="2">DSM 3072</strain>
    </source>
</reference>
<evidence type="ECO:0008006" key="3">
    <source>
        <dbReference type="Google" id="ProtNLM"/>
    </source>
</evidence>
<dbReference type="EMBL" id="FUXX01000009">
    <property type="protein sequence ID" value="SKA60029.1"/>
    <property type="molecule type" value="Genomic_DNA"/>
</dbReference>
<dbReference type="STRING" id="83771.SAMN02910357_01434"/>
<sequence>MLFISDIFLVRDFAMNGFDIEQTLLKYGDIIKLKRPPSKYVKATAEQRASQFMPFDALTGYSDAIDEVDRVTDDAPDFDENSLQYQEINEKIAKLKTIIDTKPKVTFRVFVPDLNKEGGIYQNITGHLRRIDETNRIFSFTDAKDISFESVVKITIG</sequence>